<reference evidence="4 5" key="1">
    <citation type="submission" date="2017-09" db="EMBL/GenBank/DDBJ databases">
        <authorList>
            <person name="Zhang H."/>
            <person name="Hu S."/>
            <person name="Xu J."/>
            <person name="He Z."/>
        </authorList>
    </citation>
    <scope>NUCLEOTIDE SEQUENCE [LARGE SCALE GENOMIC DNA]</scope>
    <source>
        <strain evidence="4 5">TXX3120</strain>
    </source>
</reference>
<dbReference type="GeneID" id="93884200"/>
<feature type="short sequence motif" description="HXTX 1" evidence="2">
    <location>
        <begin position="42"/>
        <end position="45"/>
    </location>
</feature>
<dbReference type="EMBL" id="CP023407">
    <property type="protein sequence ID" value="AYL36681.1"/>
    <property type="molecule type" value="Genomic_DNA"/>
</dbReference>
<dbReference type="InterPro" id="IPR009097">
    <property type="entry name" value="Cyclic_Pdiesterase"/>
</dbReference>
<keyword evidence="5" id="KW-1185">Reference proteome</keyword>
<name>A0A494V1C6_9ACTN</name>
<accession>A0A494V1C6</accession>
<dbReference type="PANTHER" id="PTHR35561">
    <property type="entry name" value="RNA 2',3'-CYCLIC PHOSPHODIESTERASE"/>
    <property type="match status" value="1"/>
</dbReference>
<keyword evidence="1 2" id="KW-0378">Hydrolase</keyword>
<evidence type="ECO:0000256" key="2">
    <source>
        <dbReference type="HAMAP-Rule" id="MF_01940"/>
    </source>
</evidence>
<dbReference type="HAMAP" id="MF_01940">
    <property type="entry name" value="RNA_CPDase"/>
    <property type="match status" value="1"/>
</dbReference>
<sequence>MRLFAAVLPPEDVVRELAVALRGLRGLPGADGMRWTERAGWHFTLAFYGEVDDGLVPELAARLGRAASRTEPFRLGLLGGGQFGRGKALWAGAEGDLRTMRLLAGRAEAAARKAGLDMGEHRRYKAHLTVARSRDGLDVRPYVDALRDFRSRVWTVDELVLVRSSLPRSGVPGEQPRYEAVARRALGAAG</sequence>
<dbReference type="EC" id="3.1.4.58" evidence="2"/>
<dbReference type="PANTHER" id="PTHR35561:SF1">
    <property type="entry name" value="RNA 2',3'-CYCLIC PHOSPHODIESTERASE"/>
    <property type="match status" value="1"/>
</dbReference>
<dbReference type="KEGG" id="sfug:CNQ36_15345"/>
<comment type="catalytic activity">
    <reaction evidence="2">
        <text>a 3'-end 2',3'-cyclophospho-ribonucleotide-RNA + H2O = a 3'-end 2'-phospho-ribonucleotide-RNA + H(+)</text>
        <dbReference type="Rhea" id="RHEA:11828"/>
        <dbReference type="Rhea" id="RHEA-COMP:10464"/>
        <dbReference type="Rhea" id="RHEA-COMP:17353"/>
        <dbReference type="ChEBI" id="CHEBI:15377"/>
        <dbReference type="ChEBI" id="CHEBI:15378"/>
        <dbReference type="ChEBI" id="CHEBI:83064"/>
        <dbReference type="ChEBI" id="CHEBI:173113"/>
        <dbReference type="EC" id="3.1.4.58"/>
    </reaction>
</comment>
<dbReference type="InterPro" id="IPR014051">
    <property type="entry name" value="Phosphoesterase_HXTX"/>
</dbReference>
<dbReference type="GO" id="GO:0008664">
    <property type="term" value="F:RNA 2',3'-cyclic 3'-phosphodiesterase activity"/>
    <property type="evidence" value="ECO:0007669"/>
    <property type="project" value="UniProtKB-EC"/>
</dbReference>
<dbReference type="Gene3D" id="3.90.1140.10">
    <property type="entry name" value="Cyclic phosphodiesterase"/>
    <property type="match status" value="1"/>
</dbReference>
<feature type="short sequence motif" description="HXTX 2" evidence="2">
    <location>
        <begin position="127"/>
        <end position="130"/>
    </location>
</feature>
<feature type="domain" description="Phosphoesterase HXTX" evidence="3">
    <location>
        <begin position="100"/>
        <end position="171"/>
    </location>
</feature>
<dbReference type="Pfam" id="PF02834">
    <property type="entry name" value="LigT_PEase"/>
    <property type="match status" value="2"/>
</dbReference>
<comment type="similarity">
    <text evidence="2">Belongs to the 2H phosphoesterase superfamily. ThpR family.</text>
</comment>
<dbReference type="SUPFAM" id="SSF55144">
    <property type="entry name" value="LigT-like"/>
    <property type="match status" value="1"/>
</dbReference>
<feature type="active site" description="Proton donor" evidence="2">
    <location>
        <position position="42"/>
    </location>
</feature>
<dbReference type="Proteomes" id="UP000282170">
    <property type="component" value="Chromosome"/>
</dbReference>
<proteinExistence type="inferred from homology"/>
<evidence type="ECO:0000313" key="4">
    <source>
        <dbReference type="EMBL" id="AYL36681.1"/>
    </source>
</evidence>
<gene>
    <name evidence="4" type="ORF">CNQ36_15345</name>
</gene>
<protein>
    <recommendedName>
        <fullName evidence="2">RNA 2',3'-cyclic phosphodiesterase</fullName>
        <shortName evidence="2">RNA 2',3'-CPDase</shortName>
        <ecNumber evidence="2">3.1.4.58</ecNumber>
    </recommendedName>
</protein>
<dbReference type="GO" id="GO:0004113">
    <property type="term" value="F:2',3'-cyclic-nucleotide 3'-phosphodiesterase activity"/>
    <property type="evidence" value="ECO:0007669"/>
    <property type="project" value="InterPro"/>
</dbReference>
<dbReference type="InterPro" id="IPR004175">
    <property type="entry name" value="RNA_CPDase"/>
</dbReference>
<feature type="domain" description="Phosphoesterase HXTX" evidence="3">
    <location>
        <begin position="9"/>
        <end position="90"/>
    </location>
</feature>
<feature type="active site" description="Proton acceptor" evidence="2">
    <location>
        <position position="127"/>
    </location>
</feature>
<evidence type="ECO:0000259" key="3">
    <source>
        <dbReference type="Pfam" id="PF02834"/>
    </source>
</evidence>
<organism evidence="4 5">
    <name type="scientific">Streptomyces fungicidicus</name>
    <dbReference type="NCBI Taxonomy" id="68203"/>
    <lineage>
        <taxon>Bacteria</taxon>
        <taxon>Bacillati</taxon>
        <taxon>Actinomycetota</taxon>
        <taxon>Actinomycetes</taxon>
        <taxon>Kitasatosporales</taxon>
        <taxon>Streptomycetaceae</taxon>
        <taxon>Streptomyces</taxon>
    </lineage>
</organism>
<evidence type="ECO:0000313" key="5">
    <source>
        <dbReference type="Proteomes" id="UP000282170"/>
    </source>
</evidence>
<dbReference type="NCBIfam" id="TIGR02258">
    <property type="entry name" value="2_5_ligase"/>
    <property type="match status" value="1"/>
</dbReference>
<dbReference type="AlphaFoldDB" id="A0A494V1C6"/>
<dbReference type="RefSeq" id="WP_121546442.1">
    <property type="nucleotide sequence ID" value="NZ_CP023407.1"/>
</dbReference>
<evidence type="ECO:0000256" key="1">
    <source>
        <dbReference type="ARBA" id="ARBA00022801"/>
    </source>
</evidence>
<comment type="function">
    <text evidence="2">Hydrolyzes RNA 2',3'-cyclic phosphodiester to an RNA 2'-phosphomonoester.</text>
</comment>